<dbReference type="PANTHER" id="PTHR23055:SF167">
    <property type="entry name" value="EF-HAND DOMAIN-CONTAINING PROTEIN"/>
    <property type="match status" value="1"/>
</dbReference>
<dbReference type="RefSeq" id="XP_058976836.1">
    <property type="nucleotide sequence ID" value="XM_059120853.1"/>
</dbReference>
<evidence type="ECO:0000259" key="5">
    <source>
        <dbReference type="PROSITE" id="PS50222"/>
    </source>
</evidence>
<dbReference type="SMART" id="SM00054">
    <property type="entry name" value="EFh"/>
    <property type="match status" value="3"/>
</dbReference>
<dbReference type="Gene3D" id="1.10.238.10">
    <property type="entry name" value="EF-hand"/>
    <property type="match status" value="1"/>
</dbReference>
<dbReference type="Pfam" id="PF13499">
    <property type="entry name" value="EF-hand_7"/>
    <property type="match status" value="1"/>
</dbReference>
<dbReference type="RefSeq" id="XP_058976837.1">
    <property type="nucleotide sequence ID" value="XM_059120854.1"/>
</dbReference>
<dbReference type="Proteomes" id="UP001652621">
    <property type="component" value="Unplaced"/>
</dbReference>
<dbReference type="PROSITE" id="PS50222">
    <property type="entry name" value="EF_HAND_2"/>
    <property type="match status" value="3"/>
</dbReference>
<reference evidence="7 8" key="1">
    <citation type="submission" date="2025-05" db="UniProtKB">
        <authorList>
            <consortium name="RefSeq"/>
        </authorList>
    </citation>
    <scope>IDENTIFICATION</scope>
    <source>
        <strain evidence="7 8">Aabys</strain>
        <tissue evidence="7 8">Whole body</tissue>
    </source>
</reference>
<evidence type="ECO:0000256" key="2">
    <source>
        <dbReference type="ARBA" id="ARBA00022737"/>
    </source>
</evidence>
<dbReference type="PRINTS" id="PR00450">
    <property type="entry name" value="RECOVERIN"/>
</dbReference>
<protein>
    <submittedName>
        <fullName evidence="7 8">Calsenilin isoform X2</fullName>
    </submittedName>
</protein>
<dbReference type="CDD" id="cd00051">
    <property type="entry name" value="EFh"/>
    <property type="match status" value="2"/>
</dbReference>
<feature type="region of interest" description="Disordered" evidence="4">
    <location>
        <begin position="18"/>
        <end position="50"/>
    </location>
</feature>
<feature type="compositionally biased region" description="Polar residues" evidence="4">
    <location>
        <begin position="34"/>
        <end position="47"/>
    </location>
</feature>
<keyword evidence="6" id="KW-1185">Reference proteome</keyword>
<sequence length="422" mass="47527">MSYGNFLADLQKVDDLIDPTVHNNNKNNNNNTNSKQQHSGNNANSNPKIVISSSSSTATLNDNVNVNGNSNNIGNSCSSLNTNININNNTSHTSTTSTSSNNNHITVDSLDQHQQLISLPETVGGAAIFLENDHHNSLSTTAAESTNFVAIPLSERPPVICISQDHHQQQHNHHHHHQHDNYSESLTRSASCLLRLRRCCIKLFSKIMGSNNPSEVDRYEYYDYSELEEFETPARYRPDSLGALSRATRFTEDEIKRIYRGFKAECPTGVVKEDTFKLIYAQFFPQGGSCANPTLYAHYVFNTLDQDHTGIVSFEDFVQGLSILSRGSVEEKLRWTFQLYDINGDGYITREEMTDIVTAIYELMGRLPDELPEEEKIKGKVERIFQKMDINRDGVVTLEEFLEACHNDEAISRSMSVFDSAF</sequence>
<evidence type="ECO:0000313" key="8">
    <source>
        <dbReference type="RefSeq" id="XP_058976837.1"/>
    </source>
</evidence>
<dbReference type="PROSITE" id="PS00018">
    <property type="entry name" value="EF_HAND_1"/>
    <property type="match status" value="3"/>
</dbReference>
<name>A0ABM3UTH5_MUSDO</name>
<keyword evidence="1" id="KW-0479">Metal-binding</keyword>
<keyword evidence="3" id="KW-0106">Calcium</keyword>
<feature type="domain" description="EF-hand" evidence="5">
    <location>
        <begin position="376"/>
        <end position="411"/>
    </location>
</feature>
<dbReference type="Pfam" id="PF13833">
    <property type="entry name" value="EF-hand_8"/>
    <property type="match status" value="1"/>
</dbReference>
<dbReference type="SUPFAM" id="SSF47473">
    <property type="entry name" value="EF-hand"/>
    <property type="match status" value="1"/>
</dbReference>
<evidence type="ECO:0000313" key="6">
    <source>
        <dbReference type="Proteomes" id="UP001652621"/>
    </source>
</evidence>
<evidence type="ECO:0000256" key="4">
    <source>
        <dbReference type="SAM" id="MobiDB-lite"/>
    </source>
</evidence>
<dbReference type="InterPro" id="IPR002048">
    <property type="entry name" value="EF_hand_dom"/>
</dbReference>
<feature type="domain" description="EF-hand" evidence="5">
    <location>
        <begin position="292"/>
        <end position="327"/>
    </location>
</feature>
<feature type="domain" description="EF-hand" evidence="5">
    <location>
        <begin position="328"/>
        <end position="363"/>
    </location>
</feature>
<keyword evidence="2" id="KW-0677">Repeat</keyword>
<dbReference type="GeneID" id="101899976"/>
<evidence type="ECO:0000256" key="1">
    <source>
        <dbReference type="ARBA" id="ARBA00022723"/>
    </source>
</evidence>
<dbReference type="InterPro" id="IPR018247">
    <property type="entry name" value="EF_Hand_1_Ca_BS"/>
</dbReference>
<evidence type="ECO:0000256" key="3">
    <source>
        <dbReference type="ARBA" id="ARBA00022837"/>
    </source>
</evidence>
<proteinExistence type="predicted"/>
<dbReference type="InterPro" id="IPR028846">
    <property type="entry name" value="Recoverin"/>
</dbReference>
<dbReference type="PANTHER" id="PTHR23055">
    <property type="entry name" value="CALCIUM BINDING PROTEINS"/>
    <property type="match status" value="1"/>
</dbReference>
<gene>
    <name evidence="7 8" type="primary">LOC101899976</name>
</gene>
<feature type="compositionally biased region" description="Low complexity" evidence="4">
    <location>
        <begin position="23"/>
        <end position="33"/>
    </location>
</feature>
<evidence type="ECO:0000313" key="7">
    <source>
        <dbReference type="RefSeq" id="XP_058976836.1"/>
    </source>
</evidence>
<dbReference type="InterPro" id="IPR011992">
    <property type="entry name" value="EF-hand-dom_pair"/>
</dbReference>
<organism evidence="6 7">
    <name type="scientific">Musca domestica</name>
    <name type="common">House fly</name>
    <dbReference type="NCBI Taxonomy" id="7370"/>
    <lineage>
        <taxon>Eukaryota</taxon>
        <taxon>Metazoa</taxon>
        <taxon>Ecdysozoa</taxon>
        <taxon>Arthropoda</taxon>
        <taxon>Hexapoda</taxon>
        <taxon>Insecta</taxon>
        <taxon>Pterygota</taxon>
        <taxon>Neoptera</taxon>
        <taxon>Endopterygota</taxon>
        <taxon>Diptera</taxon>
        <taxon>Brachycera</taxon>
        <taxon>Muscomorpha</taxon>
        <taxon>Muscoidea</taxon>
        <taxon>Muscidae</taxon>
        <taxon>Musca</taxon>
    </lineage>
</organism>
<accession>A0ABM3UTH5</accession>